<sequence length="803" mass="89235">MFRNYLKIAWRNLGRQKVFAAVNITGMTVAFCAALLLGIAAYHEWTYDNFHKDSDRLFQIYTEERLPGGKSLPSSSEAVPLAPVLQKECAAVQQVARYVGEVENVQYGERSMDLMVRFVDPSFLSMFNFPVLKGDVNALHRADQVLLTEKAAHNLFNNGNAIGKIVQIKMNNQLKPFTVGGIMADVPGSSSFDFEILTSFGNVIQMLDEPDSWSNESYRTLIQLQKNASAAAFEKQSRAVMHKYYTGRISDMVRDGATPDKGGEVLSLHTIPLRDIHFNEVSKIGSAISRFYPWMLVIMAFMIVSIAAINFINLSMGRSFTRAGEIGLRKALGALRGQLIFQFWSEAFIICSIALLMSLTLAGLLLPGFNAMFKYHFTLNILKDVRVITGIISIFLFVTLMAGGYPAWLISGFNIVEVLKGKLRLGKSSFMRNTLIIVQFIVAVLLISCTVVLWQQLQYLRSRPLGYNQHQVISLPVNGNVNAAQALGSLRSRLDGNPHVLAVSASGMNLGKGLDGSEANWHIGFDYKGHGVKMAMQEVSYDYAKTLDLQLVSGRDFTKGYVDSQVVIINEKMALQLGEKDPIGKELQWDEKPPVKIVGVVKDFNFKSLHQDIEPLTMKLVPSLQVSYIFIKVQPADLPGSMAIIEKVWKEINPRGTFQGSFLDDNTNRMYKAESRLAGIIISSAVLAIIISCMGLFAIAVLVIAQRNKEIGVRKILGASAASIVTLISVDFLKLVAVAILIATPVAWYLMNTWLQEFAYRIHIQWWTFVLSGMAAVIIAFFTISFQSIRAALMNPVKSLKTE</sequence>
<evidence type="ECO:0000259" key="8">
    <source>
        <dbReference type="Pfam" id="PF12704"/>
    </source>
</evidence>
<dbReference type="PANTHER" id="PTHR30572:SF18">
    <property type="entry name" value="ABC-TYPE MACROLIDE FAMILY EXPORT SYSTEM PERMEASE COMPONENT 2"/>
    <property type="match status" value="1"/>
</dbReference>
<dbReference type="OrthoDB" id="5933722at2"/>
<name>A0A6N8JJ37_9BACT</name>
<keyword evidence="10" id="KW-1185">Reference proteome</keyword>
<protein>
    <submittedName>
        <fullName evidence="9">FtsX-like permease family protein</fullName>
    </submittedName>
</protein>
<organism evidence="9 10">
    <name type="scientific">Chitinophaga oryziterrae</name>
    <dbReference type="NCBI Taxonomy" id="1031224"/>
    <lineage>
        <taxon>Bacteria</taxon>
        <taxon>Pseudomonadati</taxon>
        <taxon>Bacteroidota</taxon>
        <taxon>Chitinophagia</taxon>
        <taxon>Chitinophagales</taxon>
        <taxon>Chitinophagaceae</taxon>
        <taxon>Chitinophaga</taxon>
    </lineage>
</organism>
<feature type="domain" description="MacB-like periplasmic core" evidence="8">
    <location>
        <begin position="534"/>
        <end position="637"/>
    </location>
</feature>
<feature type="domain" description="ABC3 transporter permease C-terminal" evidence="7">
    <location>
        <begin position="684"/>
        <end position="796"/>
    </location>
</feature>
<evidence type="ECO:0000259" key="7">
    <source>
        <dbReference type="Pfam" id="PF02687"/>
    </source>
</evidence>
<dbReference type="InterPro" id="IPR050250">
    <property type="entry name" value="Macrolide_Exporter_MacB"/>
</dbReference>
<keyword evidence="5 6" id="KW-0472">Membrane</keyword>
<feature type="transmembrane region" description="Helical" evidence="6">
    <location>
        <begin position="387"/>
        <end position="413"/>
    </location>
</feature>
<keyword evidence="2" id="KW-1003">Cell membrane</keyword>
<feature type="transmembrane region" description="Helical" evidence="6">
    <location>
        <begin position="764"/>
        <end position="784"/>
    </location>
</feature>
<proteinExistence type="predicted"/>
<evidence type="ECO:0000256" key="4">
    <source>
        <dbReference type="ARBA" id="ARBA00022989"/>
    </source>
</evidence>
<dbReference type="InterPro" id="IPR025857">
    <property type="entry name" value="MacB_PCD"/>
</dbReference>
<dbReference type="Pfam" id="PF12704">
    <property type="entry name" value="MacB_PCD"/>
    <property type="match status" value="2"/>
</dbReference>
<dbReference type="GO" id="GO:0005886">
    <property type="term" value="C:plasma membrane"/>
    <property type="evidence" value="ECO:0007669"/>
    <property type="project" value="UniProtKB-SubCell"/>
</dbReference>
<feature type="transmembrane region" description="Helical" evidence="6">
    <location>
        <begin position="434"/>
        <end position="454"/>
    </location>
</feature>
<dbReference type="Pfam" id="PF02687">
    <property type="entry name" value="FtsX"/>
    <property type="match status" value="2"/>
</dbReference>
<evidence type="ECO:0000256" key="3">
    <source>
        <dbReference type="ARBA" id="ARBA00022692"/>
    </source>
</evidence>
<keyword evidence="3 6" id="KW-0812">Transmembrane</keyword>
<evidence type="ECO:0000256" key="1">
    <source>
        <dbReference type="ARBA" id="ARBA00004651"/>
    </source>
</evidence>
<dbReference type="PANTHER" id="PTHR30572">
    <property type="entry name" value="MEMBRANE COMPONENT OF TRANSPORTER-RELATED"/>
    <property type="match status" value="1"/>
</dbReference>
<dbReference type="GO" id="GO:0022857">
    <property type="term" value="F:transmembrane transporter activity"/>
    <property type="evidence" value="ECO:0007669"/>
    <property type="project" value="TreeGrafter"/>
</dbReference>
<evidence type="ECO:0000256" key="6">
    <source>
        <dbReference type="SAM" id="Phobius"/>
    </source>
</evidence>
<feature type="transmembrane region" description="Helical" evidence="6">
    <location>
        <begin position="20"/>
        <end position="42"/>
    </location>
</feature>
<accession>A0A6N8JJ37</accession>
<evidence type="ECO:0000256" key="5">
    <source>
        <dbReference type="ARBA" id="ARBA00023136"/>
    </source>
</evidence>
<feature type="domain" description="ABC3 transporter permease C-terminal" evidence="7">
    <location>
        <begin position="298"/>
        <end position="414"/>
    </location>
</feature>
<evidence type="ECO:0000313" key="9">
    <source>
        <dbReference type="EMBL" id="MVT44162.1"/>
    </source>
</evidence>
<dbReference type="InterPro" id="IPR003838">
    <property type="entry name" value="ABC3_permease_C"/>
</dbReference>
<feature type="transmembrane region" description="Helical" evidence="6">
    <location>
        <begin position="677"/>
        <end position="704"/>
    </location>
</feature>
<dbReference type="RefSeq" id="WP_157302966.1">
    <property type="nucleotide sequence ID" value="NZ_BAAAZB010000021.1"/>
</dbReference>
<comment type="subcellular location">
    <subcellularLocation>
        <location evidence="1">Cell membrane</location>
        <topology evidence="1">Multi-pass membrane protein</topology>
    </subcellularLocation>
</comment>
<dbReference type="Proteomes" id="UP000468388">
    <property type="component" value="Unassembled WGS sequence"/>
</dbReference>
<dbReference type="AlphaFoldDB" id="A0A6N8JJ37"/>
<evidence type="ECO:0000313" key="10">
    <source>
        <dbReference type="Proteomes" id="UP000468388"/>
    </source>
</evidence>
<feature type="transmembrane region" description="Helical" evidence="6">
    <location>
        <begin position="716"/>
        <end position="744"/>
    </location>
</feature>
<evidence type="ECO:0000256" key="2">
    <source>
        <dbReference type="ARBA" id="ARBA00022475"/>
    </source>
</evidence>
<feature type="domain" description="MacB-like periplasmic core" evidence="8">
    <location>
        <begin position="21"/>
        <end position="238"/>
    </location>
</feature>
<gene>
    <name evidence="9" type="ORF">GO495_26445</name>
</gene>
<comment type="caution">
    <text evidence="9">The sequence shown here is derived from an EMBL/GenBank/DDBJ whole genome shotgun (WGS) entry which is preliminary data.</text>
</comment>
<feature type="transmembrane region" description="Helical" evidence="6">
    <location>
        <begin position="339"/>
        <end position="367"/>
    </location>
</feature>
<reference evidence="9 10" key="1">
    <citation type="submission" date="2019-12" db="EMBL/GenBank/DDBJ databases">
        <title>The draft genomic sequence of strain Chitinophaga oryziterrae JCM 16595.</title>
        <authorList>
            <person name="Zhang X."/>
        </authorList>
    </citation>
    <scope>NUCLEOTIDE SEQUENCE [LARGE SCALE GENOMIC DNA]</scope>
    <source>
        <strain evidence="9 10">JCM 16595</strain>
    </source>
</reference>
<keyword evidence="4 6" id="KW-1133">Transmembrane helix</keyword>
<dbReference type="EMBL" id="WRXO01000010">
    <property type="protein sequence ID" value="MVT44162.1"/>
    <property type="molecule type" value="Genomic_DNA"/>
</dbReference>
<feature type="transmembrane region" description="Helical" evidence="6">
    <location>
        <begin position="291"/>
        <end position="312"/>
    </location>
</feature>